<organism evidence="2 3">
    <name type="scientific">Cohnella silvisoli</name>
    <dbReference type="NCBI Taxonomy" id="2873699"/>
    <lineage>
        <taxon>Bacteria</taxon>
        <taxon>Bacillati</taxon>
        <taxon>Bacillota</taxon>
        <taxon>Bacilli</taxon>
        <taxon>Bacillales</taxon>
        <taxon>Paenibacillaceae</taxon>
        <taxon>Cohnella</taxon>
    </lineage>
</organism>
<protein>
    <recommendedName>
        <fullName evidence="4">Cytosolic protein</fullName>
    </recommendedName>
</protein>
<feature type="region of interest" description="Disordered" evidence="1">
    <location>
        <begin position="1"/>
        <end position="36"/>
    </location>
</feature>
<feature type="compositionally biased region" description="Basic and acidic residues" evidence="1">
    <location>
        <begin position="1"/>
        <end position="11"/>
    </location>
</feature>
<keyword evidence="3" id="KW-1185">Reference proteome</keyword>
<gene>
    <name evidence="2" type="ORF">QJS35_20905</name>
</gene>
<evidence type="ECO:0008006" key="4">
    <source>
        <dbReference type="Google" id="ProtNLM"/>
    </source>
</evidence>
<evidence type="ECO:0000313" key="2">
    <source>
        <dbReference type="EMBL" id="MEQ4484851.1"/>
    </source>
</evidence>
<feature type="region of interest" description="Disordered" evidence="1">
    <location>
        <begin position="72"/>
        <end position="93"/>
    </location>
</feature>
<comment type="caution">
    <text evidence="2">The sequence shown here is derived from an EMBL/GenBank/DDBJ whole genome shotgun (WGS) entry which is preliminary data.</text>
</comment>
<dbReference type="RefSeq" id="WP_232187220.1">
    <property type="nucleotide sequence ID" value="NZ_JAIOAP010000011.1"/>
</dbReference>
<evidence type="ECO:0000256" key="1">
    <source>
        <dbReference type="SAM" id="MobiDB-lite"/>
    </source>
</evidence>
<dbReference type="EMBL" id="JASKHM010000012">
    <property type="protein sequence ID" value="MEQ4484851.1"/>
    <property type="molecule type" value="Genomic_DNA"/>
</dbReference>
<sequence length="93" mass="10768">MFSFRSEKKQPTTDLATVESQRNDLIPEEFPEGSYGSTMLVESLGKSTPWRDDQRPPNTFNYENRELHAGLERHYPGDHELHDLSGSEQSERE</sequence>
<dbReference type="Proteomes" id="UP001493487">
    <property type="component" value="Unassembled WGS sequence"/>
</dbReference>
<evidence type="ECO:0000313" key="3">
    <source>
        <dbReference type="Proteomes" id="UP001493487"/>
    </source>
</evidence>
<reference evidence="2 3" key="1">
    <citation type="journal article" date="2023" name="Genome Announc.">
        <title>Pan-Genome Analyses of the Genus Cohnella and Proposal of the Novel Species Cohnella silvisoli sp. nov., Isolated from Forest Soil.</title>
        <authorList>
            <person name="Wang C."/>
            <person name="Mao L."/>
            <person name="Bao G."/>
            <person name="Zhu H."/>
        </authorList>
    </citation>
    <scope>NUCLEOTIDE SEQUENCE [LARGE SCALE GENOMIC DNA]</scope>
    <source>
        <strain evidence="2 3">NL03-T5-1</strain>
    </source>
</reference>
<proteinExistence type="predicted"/>
<name>A0ABV1KXS5_9BACL</name>
<accession>A0ABV1KXS5</accession>